<dbReference type="NCBIfam" id="TIGR00231">
    <property type="entry name" value="small_GTP"/>
    <property type="match status" value="1"/>
</dbReference>
<dbReference type="InterPro" id="IPR027417">
    <property type="entry name" value="P-loop_NTPase"/>
</dbReference>
<sequence length="410" mass="47628">MEAKCDGKSCEENPLEIIVCGDKEYAFCDLHRSKHLKKCSSSHSISSLYLKLSKDKRNQFIVFLNENLRVLSTQSEALIGKVSHIIIRLNEITSNILSTFKIQKKMYSDLLKCIKENKSLPVNLFEDQKNTPIEVYNLEILIKNNFKGFYEQADCKYQEFVNKLKDQSIFSDIIQYHEEKYNTDAVYDSLKEVNQKNNEISEIDEKPLIKMSKMQEYRENPEIYDYIYKLVLIGNTMTGKTELFNLFKQDHEKLSDSFKTIMISLDSGLIVKLQIWDTSGIEKYKPLNSIYVKGAKGIALIYSVTDEQTFNSIPTLLSDTIKFCDNDCKFILLGNNFGNFSNDPEIKKVPTSKGEEYAKMKNLLFAEVSSKDKESCYAAFKKLSEEIVKNIETEKKKPKKKRKWFKFFKS</sequence>
<dbReference type="SMART" id="SM00174">
    <property type="entry name" value="RHO"/>
    <property type="match status" value="1"/>
</dbReference>
<accession>A0A1R2BHL5</accession>
<organism evidence="2 3">
    <name type="scientific">Stentor coeruleus</name>
    <dbReference type="NCBI Taxonomy" id="5963"/>
    <lineage>
        <taxon>Eukaryota</taxon>
        <taxon>Sar</taxon>
        <taxon>Alveolata</taxon>
        <taxon>Ciliophora</taxon>
        <taxon>Postciliodesmatophora</taxon>
        <taxon>Heterotrichea</taxon>
        <taxon>Heterotrichida</taxon>
        <taxon>Stentoridae</taxon>
        <taxon>Stentor</taxon>
    </lineage>
</organism>
<dbReference type="OrthoDB" id="25896at2759"/>
<dbReference type="GO" id="GO:0003924">
    <property type="term" value="F:GTPase activity"/>
    <property type="evidence" value="ECO:0007669"/>
    <property type="project" value="InterPro"/>
</dbReference>
<name>A0A1R2BHL5_9CILI</name>
<dbReference type="PROSITE" id="PS51419">
    <property type="entry name" value="RAB"/>
    <property type="match status" value="1"/>
</dbReference>
<dbReference type="AlphaFoldDB" id="A0A1R2BHL5"/>
<dbReference type="SMART" id="SM00175">
    <property type="entry name" value="RAB"/>
    <property type="match status" value="1"/>
</dbReference>
<dbReference type="Proteomes" id="UP000187209">
    <property type="component" value="Unassembled WGS sequence"/>
</dbReference>
<evidence type="ECO:0000256" key="1">
    <source>
        <dbReference type="ARBA" id="ARBA00006270"/>
    </source>
</evidence>
<dbReference type="Gene3D" id="3.40.50.300">
    <property type="entry name" value="P-loop containing nucleotide triphosphate hydrolases"/>
    <property type="match status" value="1"/>
</dbReference>
<dbReference type="InterPro" id="IPR050209">
    <property type="entry name" value="Rab_GTPases_membrane_traffic"/>
</dbReference>
<reference evidence="2 3" key="1">
    <citation type="submission" date="2016-11" db="EMBL/GenBank/DDBJ databases">
        <title>The macronuclear genome of Stentor coeruleus: a giant cell with tiny introns.</title>
        <authorList>
            <person name="Slabodnick M."/>
            <person name="Ruby J.G."/>
            <person name="Reiff S.B."/>
            <person name="Swart E.C."/>
            <person name="Gosai S."/>
            <person name="Prabakaran S."/>
            <person name="Witkowska E."/>
            <person name="Larue G.E."/>
            <person name="Fisher S."/>
            <person name="Freeman R.M."/>
            <person name="Gunawardena J."/>
            <person name="Chu W."/>
            <person name="Stover N.A."/>
            <person name="Gregory B.D."/>
            <person name="Nowacki M."/>
            <person name="Derisi J."/>
            <person name="Roy S.W."/>
            <person name="Marshall W.F."/>
            <person name="Sood P."/>
        </authorList>
    </citation>
    <scope>NUCLEOTIDE SEQUENCE [LARGE SCALE GENOMIC DNA]</scope>
    <source>
        <strain evidence="2">WM001</strain>
    </source>
</reference>
<dbReference type="GO" id="GO:0005525">
    <property type="term" value="F:GTP binding"/>
    <property type="evidence" value="ECO:0007669"/>
    <property type="project" value="InterPro"/>
</dbReference>
<gene>
    <name evidence="2" type="ORF">SteCoe_24402</name>
</gene>
<protein>
    <submittedName>
        <fullName evidence="2">Uncharacterized protein</fullName>
    </submittedName>
</protein>
<dbReference type="CDD" id="cd00154">
    <property type="entry name" value="Rab"/>
    <property type="match status" value="1"/>
</dbReference>
<dbReference type="InterPro" id="IPR001806">
    <property type="entry name" value="Small_GTPase"/>
</dbReference>
<dbReference type="PRINTS" id="PR00449">
    <property type="entry name" value="RASTRNSFRMNG"/>
</dbReference>
<comment type="similarity">
    <text evidence="1">Belongs to the small GTPase superfamily. Rab family.</text>
</comment>
<evidence type="ECO:0000313" key="3">
    <source>
        <dbReference type="Proteomes" id="UP000187209"/>
    </source>
</evidence>
<evidence type="ECO:0000313" key="2">
    <source>
        <dbReference type="EMBL" id="OMJ76267.1"/>
    </source>
</evidence>
<proteinExistence type="inferred from homology"/>
<dbReference type="SUPFAM" id="SSF52540">
    <property type="entry name" value="P-loop containing nucleoside triphosphate hydrolases"/>
    <property type="match status" value="1"/>
</dbReference>
<dbReference type="Pfam" id="PF00071">
    <property type="entry name" value="Ras"/>
    <property type="match status" value="1"/>
</dbReference>
<comment type="caution">
    <text evidence="2">The sequence shown here is derived from an EMBL/GenBank/DDBJ whole genome shotgun (WGS) entry which is preliminary data.</text>
</comment>
<dbReference type="InterPro" id="IPR005225">
    <property type="entry name" value="Small_GTP-bd"/>
</dbReference>
<dbReference type="PANTHER" id="PTHR47979">
    <property type="entry name" value="DRAB11-RELATED"/>
    <property type="match status" value="1"/>
</dbReference>
<dbReference type="PROSITE" id="PS51421">
    <property type="entry name" value="RAS"/>
    <property type="match status" value="1"/>
</dbReference>
<keyword evidence="3" id="KW-1185">Reference proteome</keyword>
<dbReference type="SMART" id="SM00173">
    <property type="entry name" value="RAS"/>
    <property type="match status" value="1"/>
</dbReference>
<dbReference type="EMBL" id="MPUH01000641">
    <property type="protein sequence ID" value="OMJ76267.1"/>
    <property type="molecule type" value="Genomic_DNA"/>
</dbReference>
<dbReference type="FunFam" id="3.40.50.300:FF:001447">
    <property type="entry name" value="Ras-related protein Rab-1B"/>
    <property type="match status" value="1"/>
</dbReference>